<evidence type="ECO:0000313" key="1">
    <source>
        <dbReference type="EMBL" id="MET1253726.1"/>
    </source>
</evidence>
<gene>
    <name evidence="1" type="ORF">ABVT43_01170</name>
</gene>
<name>A0ABV2BP45_9GAMM</name>
<dbReference type="Proteomes" id="UP001548189">
    <property type="component" value="Unassembled WGS sequence"/>
</dbReference>
<comment type="caution">
    <text evidence="1">The sequence shown here is derived from an EMBL/GenBank/DDBJ whole genome shotgun (WGS) entry which is preliminary data.</text>
</comment>
<keyword evidence="2" id="KW-1185">Reference proteome</keyword>
<accession>A0ABV2BP45</accession>
<evidence type="ECO:0000313" key="2">
    <source>
        <dbReference type="Proteomes" id="UP001548189"/>
    </source>
</evidence>
<reference evidence="1 2" key="1">
    <citation type="submission" date="2024-06" db="EMBL/GenBank/DDBJ databases">
        <authorList>
            <person name="Li F."/>
        </authorList>
    </citation>
    <scope>NUCLEOTIDE SEQUENCE [LARGE SCALE GENOMIC DNA]</scope>
    <source>
        <strain evidence="1 2">GXAS 311</strain>
    </source>
</reference>
<proteinExistence type="predicted"/>
<dbReference type="EMBL" id="JBEVCJ010000001">
    <property type="protein sequence ID" value="MET1253726.1"/>
    <property type="molecule type" value="Genomic_DNA"/>
</dbReference>
<organism evidence="1 2">
    <name type="scientific">Aliikangiella maris</name>
    <dbReference type="NCBI Taxonomy" id="3162458"/>
    <lineage>
        <taxon>Bacteria</taxon>
        <taxon>Pseudomonadati</taxon>
        <taxon>Pseudomonadota</taxon>
        <taxon>Gammaproteobacteria</taxon>
        <taxon>Oceanospirillales</taxon>
        <taxon>Pleioneaceae</taxon>
        <taxon>Aliikangiella</taxon>
    </lineage>
</organism>
<protein>
    <submittedName>
        <fullName evidence="1">Uncharacterized protein</fullName>
    </submittedName>
</protein>
<sequence length="63" mass="6896">MATTKHQWVTFQKGRVKVKACASCGDLHLPSNTDKPCENLGILDSQIVKAGYKLYSEPQAMAS</sequence>